<reference evidence="2" key="1">
    <citation type="journal article" date="2012" name="PLoS Genet.">
        <title>The genomes of the fungal plant pathogens Cladosporium fulvum and Dothistroma septosporum reveal adaptation to different hosts and lifestyles but also signatures of common ancestry.</title>
        <authorList>
            <person name="de Wit P.J.G.M."/>
            <person name="van der Burgt A."/>
            <person name="Oekmen B."/>
            <person name="Stergiopoulos I."/>
            <person name="Abd-Elsalam K.A."/>
            <person name="Aerts A.L."/>
            <person name="Bahkali A.H."/>
            <person name="Beenen H.G."/>
            <person name="Chettri P."/>
            <person name="Cox M.P."/>
            <person name="Datema E."/>
            <person name="de Vries R.P."/>
            <person name="Dhillon B."/>
            <person name="Ganley A.R."/>
            <person name="Griffiths S.A."/>
            <person name="Guo Y."/>
            <person name="Hamelin R.C."/>
            <person name="Henrissat B."/>
            <person name="Kabir M.S."/>
            <person name="Jashni M.K."/>
            <person name="Kema G."/>
            <person name="Klaubauf S."/>
            <person name="Lapidus A."/>
            <person name="Levasseur A."/>
            <person name="Lindquist E."/>
            <person name="Mehrabi R."/>
            <person name="Ohm R.A."/>
            <person name="Owen T.J."/>
            <person name="Salamov A."/>
            <person name="Schwelm A."/>
            <person name="Schijlen E."/>
            <person name="Sun H."/>
            <person name="van den Burg H.A."/>
            <person name="van Ham R.C.H.J."/>
            <person name="Zhang S."/>
            <person name="Goodwin S.B."/>
            <person name="Grigoriev I.V."/>
            <person name="Collemare J."/>
            <person name="Bradshaw R.E."/>
        </authorList>
    </citation>
    <scope>NUCLEOTIDE SEQUENCE [LARGE SCALE GENOMIC DNA]</scope>
    <source>
        <strain evidence="2">NZE10 / CBS 128990</strain>
    </source>
</reference>
<evidence type="ECO:0000313" key="2">
    <source>
        <dbReference type="Proteomes" id="UP000016933"/>
    </source>
</evidence>
<dbReference type="HOGENOM" id="CLU_2236513_0_0_1"/>
<dbReference type="EMBL" id="KB446546">
    <property type="protein sequence ID" value="EME38874.1"/>
    <property type="molecule type" value="Genomic_DNA"/>
</dbReference>
<protein>
    <submittedName>
        <fullName evidence="1">Uncharacterized protein</fullName>
    </submittedName>
</protein>
<proteinExistence type="predicted"/>
<accession>M2Y0P6</accession>
<gene>
    <name evidence="1" type="ORF">DOTSEDRAFT_29068</name>
</gene>
<keyword evidence="2" id="KW-1185">Reference proteome</keyword>
<organism evidence="1 2">
    <name type="scientific">Dothistroma septosporum (strain NZE10 / CBS 128990)</name>
    <name type="common">Red band needle blight fungus</name>
    <name type="synonym">Mycosphaerella pini</name>
    <dbReference type="NCBI Taxonomy" id="675120"/>
    <lineage>
        <taxon>Eukaryota</taxon>
        <taxon>Fungi</taxon>
        <taxon>Dikarya</taxon>
        <taxon>Ascomycota</taxon>
        <taxon>Pezizomycotina</taxon>
        <taxon>Dothideomycetes</taxon>
        <taxon>Dothideomycetidae</taxon>
        <taxon>Mycosphaerellales</taxon>
        <taxon>Mycosphaerellaceae</taxon>
        <taxon>Dothistroma</taxon>
    </lineage>
</organism>
<reference evidence="1 2" key="2">
    <citation type="journal article" date="2012" name="PLoS Pathog.">
        <title>Diverse lifestyles and strategies of plant pathogenesis encoded in the genomes of eighteen Dothideomycetes fungi.</title>
        <authorList>
            <person name="Ohm R.A."/>
            <person name="Feau N."/>
            <person name="Henrissat B."/>
            <person name="Schoch C.L."/>
            <person name="Horwitz B.A."/>
            <person name="Barry K.W."/>
            <person name="Condon B.J."/>
            <person name="Copeland A.C."/>
            <person name="Dhillon B."/>
            <person name="Glaser F."/>
            <person name="Hesse C.N."/>
            <person name="Kosti I."/>
            <person name="LaButti K."/>
            <person name="Lindquist E.A."/>
            <person name="Lucas S."/>
            <person name="Salamov A.A."/>
            <person name="Bradshaw R.E."/>
            <person name="Ciuffetti L."/>
            <person name="Hamelin R.C."/>
            <person name="Kema G.H.J."/>
            <person name="Lawrence C."/>
            <person name="Scott J.A."/>
            <person name="Spatafora J.W."/>
            <person name="Turgeon B.G."/>
            <person name="de Wit P.J.G.M."/>
            <person name="Zhong S."/>
            <person name="Goodwin S.B."/>
            <person name="Grigoriev I.V."/>
        </authorList>
    </citation>
    <scope>NUCLEOTIDE SEQUENCE [LARGE SCALE GENOMIC DNA]</scope>
    <source>
        <strain evidence="2">NZE10 / CBS 128990</strain>
    </source>
</reference>
<dbReference type="Proteomes" id="UP000016933">
    <property type="component" value="Unassembled WGS sequence"/>
</dbReference>
<dbReference type="AlphaFoldDB" id="M2Y0P6"/>
<evidence type="ECO:0000313" key="1">
    <source>
        <dbReference type="EMBL" id="EME38874.1"/>
    </source>
</evidence>
<name>M2Y0P6_DOTSN</name>
<sequence>MASAVLMVKLFVPAIVSIMTYCGVERVIMILEVRMTDVLSQQSDYSITYYRNDHAGAMVNEWSASQDLKLEPESFPILPTWLRATECINVAGELATQQVKDTWTY</sequence>